<reference evidence="8" key="2">
    <citation type="submission" date="2022-01" db="EMBL/GenBank/DDBJ databases">
        <authorList>
            <person name="Yamashiro T."/>
            <person name="Shiraishi A."/>
            <person name="Satake H."/>
            <person name="Nakayama K."/>
        </authorList>
    </citation>
    <scope>NUCLEOTIDE SEQUENCE</scope>
</reference>
<evidence type="ECO:0000313" key="9">
    <source>
        <dbReference type="Proteomes" id="UP001151760"/>
    </source>
</evidence>
<keyword evidence="1" id="KW-0479">Metal-binding</keyword>
<evidence type="ECO:0000256" key="5">
    <source>
        <dbReference type="SAM" id="Coils"/>
    </source>
</evidence>
<dbReference type="Proteomes" id="UP001151760">
    <property type="component" value="Unassembled WGS sequence"/>
</dbReference>
<keyword evidence="9" id="KW-1185">Reference proteome</keyword>
<evidence type="ECO:0000313" key="8">
    <source>
        <dbReference type="EMBL" id="GJS59844.1"/>
    </source>
</evidence>
<dbReference type="PANTHER" id="PTHR31973:SF189">
    <property type="entry name" value="TRANSPOSASE, MUDR, PLANT, MULE TRANSPOSASE DOMAIN PROTEIN-RELATED"/>
    <property type="match status" value="1"/>
</dbReference>
<evidence type="ECO:0000256" key="4">
    <source>
        <dbReference type="PROSITE-ProRule" id="PRU00325"/>
    </source>
</evidence>
<feature type="region of interest" description="Disordered" evidence="6">
    <location>
        <begin position="1038"/>
        <end position="1089"/>
    </location>
</feature>
<evidence type="ECO:0000256" key="6">
    <source>
        <dbReference type="SAM" id="MobiDB-lite"/>
    </source>
</evidence>
<keyword evidence="2 4" id="KW-0863">Zinc-finger</keyword>
<evidence type="ECO:0000256" key="3">
    <source>
        <dbReference type="ARBA" id="ARBA00022833"/>
    </source>
</evidence>
<feature type="coiled-coil region" evidence="5">
    <location>
        <begin position="941"/>
        <end position="969"/>
    </location>
</feature>
<protein>
    <recommendedName>
        <fullName evidence="7">SWIM-type domain-containing protein</fullName>
    </recommendedName>
</protein>
<dbReference type="EMBL" id="BQNB010009178">
    <property type="protein sequence ID" value="GJS59844.1"/>
    <property type="molecule type" value="Genomic_DNA"/>
</dbReference>
<gene>
    <name evidence="8" type="ORF">Tco_0654628</name>
</gene>
<reference evidence="8" key="1">
    <citation type="journal article" date="2022" name="Int. J. Mol. Sci.">
        <title>Draft Genome of Tanacetum Coccineum: Genomic Comparison of Closely Related Tanacetum-Family Plants.</title>
        <authorList>
            <person name="Yamashiro T."/>
            <person name="Shiraishi A."/>
            <person name="Nakayama K."/>
            <person name="Satake H."/>
        </authorList>
    </citation>
    <scope>NUCLEOTIDE SEQUENCE</scope>
</reference>
<evidence type="ECO:0000259" key="7">
    <source>
        <dbReference type="PROSITE" id="PS50966"/>
    </source>
</evidence>
<sequence length="1089" mass="123846">MAVFTLNLYHDGVFVPNPLKYMEGGFKVVNDIQFEDMRIGDLFKVVTRLVLNPPKGLYYCLPGTTLTRGIRPLKTEKDMEAFIKVGFENGFKVELYTECYDYDVMGYTNNDNLHRIDENIDEPDDVGEEYDEDPENIDFHVEGEQDVVFEKLTIDDPFLTKLVGKGNFIGSRDDPIPPLSGKYILEENDPDDNLIDVEYKIKKGVRYPSYNPETAWDEFQPILGMKFENPLQLKNALADYGVKHGYQLWFYRSDNKSLLVYCGRDIELGRCAGRRGMNKKKKAVAEGDKVKGKKVADASDKVKGKKVAEDSPNKPVKWTRMRVLEHKGHHCPFRLWASWMSSERSFQIKSLYSDHRCTRNYNMGSLVTFRWIARHYARDIILNSGISYKFMREDIREKYMVDVCLGQCKRAKQCALYEHDGVLIEHYEKLWEYRQAVLDSNPGSTCHIDVDVQDNGQNHFHRLYMCFKGVKDGWLSGCRKVIGIDVDVENINNWCWFLSLLADDLQLEEGLGLTIILDSHKCLIEAVKTWLPQAKHKHCTHHLYANFKKKWTGLHYKRLFWGAATSTIEQDFTSKMREIRALDEGAYAFLMERDPATWCKAYFQTATSCASFENGISESFNAQILSARGKPIITMLEDIRVYIMQRIWHMSKKASACDDIITPSIRNHLEVLKDKQRKWTVFPSGYQVVEVRKRDEAYGVNLISRECGCRLWNLSGVPCIHVVAAFMHFKLNPDIGVSSWYSQSKWFDTYQFSIKLVYGSKMWQSTINTPPLPPIVKTMPGRPRKNRIKHPSELDDQHHVSRVGRVMTCQKCWRPEVGESSKRGGGTASKRGRGCARGSGTMGSGTASNRGRGCARGFGTMGRGTARKRGRGCARGSGTIGRGSGTMGRGSATVGRGSTRGGHVGSTAMGSRSKRGGTARKGFDDSNNTEENQIIKDKDAMHEVMQEVMDEEERLHAEKEQRLDLEREHNGRIYQDWDQVSQDELVKGPTVSVLEAVDEAIQEHNDGLPSILEGQFHSLNQASGNSKRPISQPAPTLLETTTEESHTPRAPRPRPQIMPRGKSERIAKKRKFNNPADDTGKTPDKPFCL</sequence>
<comment type="caution">
    <text evidence="8">The sequence shown here is derived from an EMBL/GenBank/DDBJ whole genome shotgun (WGS) entry which is preliminary data.</text>
</comment>
<evidence type="ECO:0000256" key="2">
    <source>
        <dbReference type="ARBA" id="ARBA00022771"/>
    </source>
</evidence>
<keyword evidence="5" id="KW-0175">Coiled coil</keyword>
<dbReference type="PROSITE" id="PS50966">
    <property type="entry name" value="ZF_SWIM"/>
    <property type="match status" value="1"/>
</dbReference>
<dbReference type="Pfam" id="PF04434">
    <property type="entry name" value="SWIM"/>
    <property type="match status" value="1"/>
</dbReference>
<feature type="compositionally biased region" description="Basic and acidic residues" evidence="6">
    <location>
        <begin position="1078"/>
        <end position="1089"/>
    </location>
</feature>
<dbReference type="PANTHER" id="PTHR31973">
    <property type="entry name" value="POLYPROTEIN, PUTATIVE-RELATED"/>
    <property type="match status" value="1"/>
</dbReference>
<dbReference type="InterPro" id="IPR006564">
    <property type="entry name" value="Znf_PMZ"/>
</dbReference>
<accession>A0ABQ4X3V6</accession>
<organism evidence="8 9">
    <name type="scientific">Tanacetum coccineum</name>
    <dbReference type="NCBI Taxonomy" id="301880"/>
    <lineage>
        <taxon>Eukaryota</taxon>
        <taxon>Viridiplantae</taxon>
        <taxon>Streptophyta</taxon>
        <taxon>Embryophyta</taxon>
        <taxon>Tracheophyta</taxon>
        <taxon>Spermatophyta</taxon>
        <taxon>Magnoliopsida</taxon>
        <taxon>eudicotyledons</taxon>
        <taxon>Gunneridae</taxon>
        <taxon>Pentapetalae</taxon>
        <taxon>asterids</taxon>
        <taxon>campanulids</taxon>
        <taxon>Asterales</taxon>
        <taxon>Asteraceae</taxon>
        <taxon>Asteroideae</taxon>
        <taxon>Anthemideae</taxon>
        <taxon>Anthemidinae</taxon>
        <taxon>Tanacetum</taxon>
    </lineage>
</organism>
<evidence type="ECO:0000256" key="1">
    <source>
        <dbReference type="ARBA" id="ARBA00022723"/>
    </source>
</evidence>
<name>A0ABQ4X3V6_9ASTR</name>
<feature type="domain" description="SWIM-type" evidence="7">
    <location>
        <begin position="698"/>
        <end position="730"/>
    </location>
</feature>
<proteinExistence type="predicted"/>
<feature type="region of interest" description="Disordered" evidence="6">
    <location>
        <begin position="816"/>
        <end position="928"/>
    </location>
</feature>
<feature type="compositionally biased region" description="Gly residues" evidence="6">
    <location>
        <begin position="873"/>
        <end position="888"/>
    </location>
</feature>
<keyword evidence="3" id="KW-0862">Zinc</keyword>
<dbReference type="InterPro" id="IPR007527">
    <property type="entry name" value="Znf_SWIM"/>
</dbReference>
<dbReference type="Pfam" id="PF26130">
    <property type="entry name" value="PB1-like"/>
    <property type="match status" value="1"/>
</dbReference>
<dbReference type="SMART" id="SM00575">
    <property type="entry name" value="ZnF_PMZ"/>
    <property type="match status" value="1"/>
</dbReference>
<dbReference type="InterPro" id="IPR058594">
    <property type="entry name" value="PB1-like_dom_pln"/>
</dbReference>